<organism evidence="2 3">
    <name type="scientific">Marine Group I thaumarchaeote SCGC RSA3</name>
    <dbReference type="NCBI Taxonomy" id="1503183"/>
    <lineage>
        <taxon>Archaea</taxon>
        <taxon>Nitrososphaerota</taxon>
        <taxon>Marine Group I</taxon>
    </lineage>
</organism>
<name>A0A087RQH3_9ARCH</name>
<feature type="region of interest" description="Disordered" evidence="1">
    <location>
        <begin position="1"/>
        <end position="23"/>
    </location>
</feature>
<dbReference type="Proteomes" id="UP000029383">
    <property type="component" value="Unassembled WGS sequence"/>
</dbReference>
<evidence type="ECO:0000313" key="3">
    <source>
        <dbReference type="Proteomes" id="UP000029383"/>
    </source>
</evidence>
<sequence>MSSPMFSVGSDDSVRSAADLMHE</sequence>
<evidence type="ECO:0000256" key="1">
    <source>
        <dbReference type="SAM" id="MobiDB-lite"/>
    </source>
</evidence>
<proteinExistence type="predicted"/>
<comment type="caution">
    <text evidence="2">The sequence shown here is derived from an EMBL/GenBank/DDBJ whole genome shotgun (WGS) entry which is preliminary data.</text>
</comment>
<protein>
    <submittedName>
        <fullName evidence="2">Uncharacterized protein</fullName>
    </submittedName>
</protein>
<accession>A0A087RQH3</accession>
<dbReference type="AlphaFoldDB" id="A0A087RQH3"/>
<gene>
    <name evidence="2" type="ORF">SCCGRSA3_02604</name>
</gene>
<reference evidence="2 3" key="1">
    <citation type="submission" date="2014-06" db="EMBL/GenBank/DDBJ databases">
        <authorList>
            <person name="Ngugi D.K."/>
            <person name="Blom J."/>
            <person name="Alam I."/>
            <person name="Rashid M."/>
            <person name="Baalawi W."/>
            <person name="Zhang G."/>
            <person name="Hikmawan T."/>
            <person name="Guan Y."/>
            <person name="Antunes A."/>
            <person name="Siam R."/>
            <person name="El-Dorry H."/>
            <person name="Bajic V."/>
            <person name="Stingl U."/>
        </authorList>
    </citation>
    <scope>NUCLEOTIDE SEQUENCE [LARGE SCALE GENOMIC DNA]</scope>
    <source>
        <strain evidence="2">SCGC RSA3</strain>
    </source>
</reference>
<feature type="non-terminal residue" evidence="2">
    <location>
        <position position="23"/>
    </location>
</feature>
<dbReference type="EMBL" id="JOTD01000098">
    <property type="protein sequence ID" value="KFM15727.1"/>
    <property type="molecule type" value="Genomic_DNA"/>
</dbReference>
<evidence type="ECO:0000313" key="2">
    <source>
        <dbReference type="EMBL" id="KFM15727.1"/>
    </source>
</evidence>
<keyword evidence="3" id="KW-1185">Reference proteome</keyword>